<dbReference type="InterPro" id="IPR000537">
    <property type="entry name" value="UbiA_prenyltransferase"/>
</dbReference>
<keyword evidence="11" id="KW-1185">Reference proteome</keyword>
<dbReference type="AlphaFoldDB" id="A0A662ZJP5"/>
<gene>
    <name evidence="8" type="primary">menA</name>
    <name evidence="10" type="ORF">SAMN02910344_01585</name>
</gene>
<comment type="similarity">
    <text evidence="8">Belongs to the MenA family. Type 1 subfamily.</text>
</comment>
<dbReference type="GO" id="GO:0005886">
    <property type="term" value="C:plasma membrane"/>
    <property type="evidence" value="ECO:0007669"/>
    <property type="project" value="UniProtKB-SubCell"/>
</dbReference>
<keyword evidence="6 8" id="KW-1133">Transmembrane helix</keyword>
<dbReference type="PANTHER" id="PTHR13929">
    <property type="entry name" value="1,4-DIHYDROXY-2-NAPHTHOATE OCTAPRENYLTRANSFERASE"/>
    <property type="match status" value="1"/>
</dbReference>
<evidence type="ECO:0000256" key="2">
    <source>
        <dbReference type="ARBA" id="ARBA00022428"/>
    </source>
</evidence>
<keyword evidence="4 8" id="KW-0808">Transferase</keyword>
<dbReference type="InterPro" id="IPR044878">
    <property type="entry name" value="UbiA_sf"/>
</dbReference>
<comment type="catalytic activity">
    <reaction evidence="8">
        <text>an all-trans-polyprenyl diphosphate + 1,4-dihydroxy-2-naphthoate + H(+) = a 2-demethylmenaquinol + CO2 + diphosphate</text>
        <dbReference type="Rhea" id="RHEA:26478"/>
        <dbReference type="Rhea" id="RHEA-COMP:9563"/>
        <dbReference type="Rhea" id="RHEA-COMP:9564"/>
        <dbReference type="ChEBI" id="CHEBI:11173"/>
        <dbReference type="ChEBI" id="CHEBI:15378"/>
        <dbReference type="ChEBI" id="CHEBI:16526"/>
        <dbReference type="ChEBI" id="CHEBI:33019"/>
        <dbReference type="ChEBI" id="CHEBI:55437"/>
        <dbReference type="ChEBI" id="CHEBI:58914"/>
        <dbReference type="EC" id="2.5.1.74"/>
    </reaction>
</comment>
<feature type="transmembrane region" description="Helical" evidence="8">
    <location>
        <begin position="96"/>
        <end position="116"/>
    </location>
</feature>
<feature type="transmembrane region" description="Helical" evidence="8">
    <location>
        <begin position="251"/>
        <end position="270"/>
    </location>
</feature>
<dbReference type="GO" id="GO:0009234">
    <property type="term" value="P:menaquinone biosynthetic process"/>
    <property type="evidence" value="ECO:0007669"/>
    <property type="project" value="UniProtKB-UniRule"/>
</dbReference>
<comment type="pathway">
    <text evidence="8">Quinol/quinone metabolism; menaquinone biosynthesis; menaquinol from 1,4-dihydroxy-2-naphthoate: step 1/2.</text>
</comment>
<evidence type="ECO:0000256" key="6">
    <source>
        <dbReference type="ARBA" id="ARBA00022989"/>
    </source>
</evidence>
<dbReference type="OrthoDB" id="9767568at2"/>
<evidence type="ECO:0000256" key="7">
    <source>
        <dbReference type="ARBA" id="ARBA00023136"/>
    </source>
</evidence>
<keyword evidence="3 8" id="KW-1003">Cell membrane</keyword>
<comment type="subcellular location">
    <subcellularLocation>
        <location evidence="8">Cell membrane</location>
        <topology evidence="8">Multi-pass membrane protein</topology>
    </subcellularLocation>
    <subcellularLocation>
        <location evidence="1">Membrane</location>
        <topology evidence="1">Multi-pass membrane protein</topology>
    </subcellularLocation>
</comment>
<evidence type="ECO:0000256" key="1">
    <source>
        <dbReference type="ARBA" id="ARBA00004141"/>
    </source>
</evidence>
<dbReference type="PROSITE" id="PS51257">
    <property type="entry name" value="PROKAR_LIPOPROTEIN"/>
    <property type="match status" value="1"/>
</dbReference>
<dbReference type="CDD" id="cd13962">
    <property type="entry name" value="PT_UbiA_UBIAD1"/>
    <property type="match status" value="1"/>
</dbReference>
<dbReference type="PANTHER" id="PTHR13929:SF0">
    <property type="entry name" value="UBIA PRENYLTRANSFERASE DOMAIN-CONTAINING PROTEIN 1"/>
    <property type="match status" value="1"/>
</dbReference>
<feature type="transmembrane region" description="Helical" evidence="8">
    <location>
        <begin position="179"/>
        <end position="196"/>
    </location>
</feature>
<dbReference type="UniPathway" id="UPA00079">
    <property type="reaction ID" value="UER00168"/>
</dbReference>
<dbReference type="InterPro" id="IPR004657">
    <property type="entry name" value="MenA"/>
</dbReference>
<keyword evidence="2 8" id="KW-0474">Menaquinone biosynthesis</keyword>
<dbReference type="Proteomes" id="UP000243745">
    <property type="component" value="Unassembled WGS sequence"/>
</dbReference>
<organism evidence="10 11">
    <name type="scientific">Ruminobacter amylophilus</name>
    <dbReference type="NCBI Taxonomy" id="867"/>
    <lineage>
        <taxon>Bacteria</taxon>
        <taxon>Pseudomonadati</taxon>
        <taxon>Pseudomonadota</taxon>
        <taxon>Gammaproteobacteria</taxon>
        <taxon>Aeromonadales</taxon>
        <taxon>Succinivibrionaceae</taxon>
        <taxon>Ruminobacter</taxon>
    </lineage>
</organism>
<evidence type="ECO:0000256" key="9">
    <source>
        <dbReference type="NCBIfam" id="TIGR00751"/>
    </source>
</evidence>
<feature type="transmembrane region" description="Helical" evidence="8">
    <location>
        <begin position="37"/>
        <end position="56"/>
    </location>
</feature>
<name>A0A662ZJP5_9GAMM</name>
<comment type="function">
    <text evidence="8">Conversion of 1,4-dihydroxy-2-naphthoate (DHNA) to demethylmenaquinone (DMK).</text>
</comment>
<dbReference type="NCBIfam" id="TIGR00751">
    <property type="entry name" value="menA"/>
    <property type="match status" value="1"/>
</dbReference>
<evidence type="ECO:0000313" key="10">
    <source>
        <dbReference type="EMBL" id="SFP51343.1"/>
    </source>
</evidence>
<dbReference type="RefSeq" id="WP_093142627.1">
    <property type="nucleotide sequence ID" value="NZ_FOXF01000031.1"/>
</dbReference>
<dbReference type="EMBL" id="FOXF01000031">
    <property type="protein sequence ID" value="SFP51343.1"/>
    <property type="molecule type" value="Genomic_DNA"/>
</dbReference>
<dbReference type="EC" id="2.5.1.74" evidence="8 9"/>
<dbReference type="PIRSF" id="PIRSF005355">
    <property type="entry name" value="UBIAD1"/>
    <property type="match status" value="1"/>
</dbReference>
<accession>A0A662ZJP5</accession>
<feature type="transmembrane region" description="Helical" evidence="8">
    <location>
        <begin position="153"/>
        <end position="173"/>
    </location>
</feature>
<evidence type="ECO:0000313" key="11">
    <source>
        <dbReference type="Proteomes" id="UP000243745"/>
    </source>
</evidence>
<feature type="transmembrane region" description="Helical" evidence="8">
    <location>
        <begin position="122"/>
        <end position="146"/>
    </location>
</feature>
<reference evidence="10 11" key="1">
    <citation type="submission" date="2016-10" db="EMBL/GenBank/DDBJ databases">
        <authorList>
            <person name="Varghese N."/>
            <person name="Submissions S."/>
        </authorList>
    </citation>
    <scope>NUCLEOTIDE SEQUENCE [LARGE SCALE GENOMIC DNA]</scope>
    <source>
        <strain evidence="10 11">DSM 1361</strain>
    </source>
</reference>
<keyword evidence="7 8" id="KW-0472">Membrane</keyword>
<dbReference type="GO" id="GO:0042371">
    <property type="term" value="P:vitamin K biosynthetic process"/>
    <property type="evidence" value="ECO:0007669"/>
    <property type="project" value="TreeGrafter"/>
</dbReference>
<evidence type="ECO:0000256" key="3">
    <source>
        <dbReference type="ARBA" id="ARBA00022475"/>
    </source>
</evidence>
<proteinExistence type="inferred from homology"/>
<feature type="transmembrane region" description="Helical" evidence="8">
    <location>
        <begin position="224"/>
        <end position="245"/>
    </location>
</feature>
<dbReference type="HAMAP" id="MF_01937">
    <property type="entry name" value="MenA_1"/>
    <property type="match status" value="1"/>
</dbReference>
<dbReference type="Gene3D" id="1.10.357.140">
    <property type="entry name" value="UbiA prenyltransferase"/>
    <property type="match status" value="1"/>
</dbReference>
<dbReference type="Pfam" id="PF01040">
    <property type="entry name" value="UbiA"/>
    <property type="match status" value="1"/>
</dbReference>
<protein>
    <recommendedName>
        <fullName evidence="8 9">1,4-dihydroxy-2-naphthoate octaprenyltransferase</fullName>
        <shortName evidence="8">DHNA-octaprenyltransferase</shortName>
        <ecNumber evidence="8 9">2.5.1.74</ecNumber>
    </recommendedName>
</protein>
<dbReference type="InterPro" id="IPR026046">
    <property type="entry name" value="UBIAD1"/>
</dbReference>
<feature type="transmembrane region" description="Helical" evidence="8">
    <location>
        <begin position="12"/>
        <end position="31"/>
    </location>
</feature>
<evidence type="ECO:0000256" key="8">
    <source>
        <dbReference type="HAMAP-Rule" id="MF_01937"/>
    </source>
</evidence>
<keyword evidence="5 8" id="KW-0812">Transmembrane</keyword>
<dbReference type="GO" id="GO:0046428">
    <property type="term" value="F:1,4-dihydroxy-2-naphthoate polyprenyltransferase activity"/>
    <property type="evidence" value="ECO:0007669"/>
    <property type="project" value="UniProtKB-UniRule"/>
</dbReference>
<evidence type="ECO:0000256" key="4">
    <source>
        <dbReference type="ARBA" id="ARBA00022679"/>
    </source>
</evidence>
<sequence length="304" mass="32309">MNIKKWVVAARLRTLPLSLSAVLAGCFMGVSKSGISAMSLILFILIVMTAVLLQILSNFANDYGDAVSGVDSDNRIGPRRALQNGDMTMSEMKKGIVAVTVMALITGTASLFLAFGTDYVNIAVFVLLGALSVIAAITYTVGLVYGYKGLGDISVFIFFGLVAVMGSSFMLSGNISMESILWGITAGFMATLVLNVNNLRDYESDRVNGKRSLVVMMGLKGGKIYHALLILSALISALICLIYHFSDGSMTGLSAWISLIPIAIASVYCIHPEHTGRELDPMLKKTSIAAALANLVCGAVLAWC</sequence>
<evidence type="ECO:0000256" key="5">
    <source>
        <dbReference type="ARBA" id="ARBA00022692"/>
    </source>
</evidence>